<evidence type="ECO:0000313" key="3">
    <source>
        <dbReference type="Proteomes" id="UP000309937"/>
    </source>
</evidence>
<keyword evidence="2" id="KW-0946">Virion</keyword>
<dbReference type="AlphaFoldDB" id="A0A2A6Q7A4"/>
<comment type="caution">
    <text evidence="2">The sequence shown here is derived from an EMBL/GenBank/DDBJ whole genome shotgun (WGS) entry which is preliminary data.</text>
</comment>
<dbReference type="Proteomes" id="UP000486847">
    <property type="component" value="Unassembled WGS sequence"/>
</dbReference>
<protein>
    <submittedName>
        <fullName evidence="2">Coat protein</fullName>
    </submittedName>
</protein>
<dbReference type="EMBL" id="WCEW01000050">
    <property type="protein sequence ID" value="MTE91991.1"/>
    <property type="molecule type" value="Genomic_DNA"/>
</dbReference>
<dbReference type="EMBL" id="RRGJ01000019">
    <property type="protein sequence ID" value="TJQ13380.1"/>
    <property type="molecule type" value="Genomic_DNA"/>
</dbReference>
<gene>
    <name evidence="2" type="ORF">C9Z68_14415</name>
    <name evidence="1" type="ORF">F9B07_24930</name>
</gene>
<dbReference type="Gene3D" id="2.40.30.240">
    <property type="match status" value="1"/>
</dbReference>
<reference evidence="1 4" key="2">
    <citation type="submission" date="2019-10" db="EMBL/GenBank/DDBJ databases">
        <title>Comparative genomic analysis of antimicrobial resistant Escherichia coli of diverse origin.</title>
        <authorList>
            <person name="Ghatak S."/>
            <person name="Milton A.P."/>
            <person name="Rhetso K."/>
            <person name="Purkait D."/>
            <person name="Das S."/>
            <person name="Puro K.-U."/>
            <person name="Shakuntala I."/>
            <person name="Sen A."/>
            <person name="Sanjukta R."/>
            <person name="Priya G.B."/>
            <person name="Mawlong M."/>
            <person name="Lyngdoh V."/>
            <person name="Rynghang J."/>
            <person name="Mawphlang B.L."/>
        </authorList>
    </citation>
    <scope>NUCLEOTIDE SEQUENCE [LARGE SCALE GENOMIC DNA]</scope>
    <source>
        <strain evidence="1 4">SE161</strain>
    </source>
</reference>
<accession>A0A2A6Q7A4</accession>
<evidence type="ECO:0000313" key="2">
    <source>
        <dbReference type="EMBL" id="TJQ13380.1"/>
    </source>
</evidence>
<keyword evidence="2" id="KW-0167">Capsid protein</keyword>
<proteinExistence type="predicted"/>
<dbReference type="Pfam" id="PF11651">
    <property type="entry name" value="P22_CoatProtein"/>
    <property type="match status" value="1"/>
</dbReference>
<evidence type="ECO:0000313" key="4">
    <source>
        <dbReference type="Proteomes" id="UP000486847"/>
    </source>
</evidence>
<name>A0A2A6Q7A4_ECOLX</name>
<dbReference type="Proteomes" id="UP000309937">
    <property type="component" value="Unassembled WGS sequence"/>
</dbReference>
<dbReference type="InterPro" id="IPR024659">
    <property type="entry name" value="Phage_coat_Gp5"/>
</dbReference>
<reference evidence="2 3" key="1">
    <citation type="submission" date="2018-12" db="EMBL/GenBank/DDBJ databases">
        <title>Food and Water Safety Consortium.</title>
        <authorList>
            <person name="Tyson S."/>
            <person name="Peterson C.-L."/>
            <person name="Olson A."/>
            <person name="Tyler S."/>
            <person name="Cabral J."/>
            <person name="Lynch T."/>
            <person name="Knox N."/>
            <person name="Van Domselaar G."/>
            <person name="Graham M."/>
        </authorList>
    </citation>
    <scope>NUCLEOTIDE SEQUENCE [LARGE SCALE GENOMIC DNA]</scope>
    <source>
        <strain evidence="2 3">FWSEC0118</strain>
    </source>
</reference>
<evidence type="ECO:0000313" key="1">
    <source>
        <dbReference type="EMBL" id="MTE91991.1"/>
    </source>
</evidence>
<sequence length="419" mass="44956">MANQLAKDLEIMFENYVEGFEAACVVSRNAKKFRPGDTAMQRAGDVLYRPQHYHMNIEEGLDLSSKTPTALVQRLVPSVFKEPKNILYTLDAREMRDPEHKTEAGRAAGMRLAAQIDSDLISMVTQRATNVVAIPASENGSRGLALWNGAADIDATMTAIGVPQGINRRSFWNPFNYKDLAGELGHRAYAQGATLTAYEKAQIPPVASFDSYKTDISGRLPAGSTETLTVSNQPEHKVEAKDSNGMPVDNRQGTITVSAKGLQVGDAFTIAGVNSVHQITKDTTGQPQVFRVLAVDTAGTTVTISPKILPVGNADVASRPYANVDAKPAETAAITILNKNAAPANLFWADGSVELMYGKLAFPTGQGPQVMTATTEQGATLIMSYAFDHIKGVTTARFTTLYGCSVLVPEYTGIVIAGQ</sequence>
<organism evidence="2 3">
    <name type="scientific">Escherichia coli</name>
    <dbReference type="NCBI Taxonomy" id="562"/>
    <lineage>
        <taxon>Bacteria</taxon>
        <taxon>Pseudomonadati</taxon>
        <taxon>Pseudomonadota</taxon>
        <taxon>Gammaproteobacteria</taxon>
        <taxon>Enterobacterales</taxon>
        <taxon>Enterobacteriaceae</taxon>
        <taxon>Escherichia</taxon>
    </lineage>
</organism>
<dbReference type="RefSeq" id="WP_033558930.1">
    <property type="nucleotide sequence ID" value="NZ_CP019243.1"/>
</dbReference>